<dbReference type="InterPro" id="IPR049990">
    <property type="entry name" value="T4SS_Ceg10"/>
</dbReference>
<name>A0ABY8AUQ4_9GAMM</name>
<protein>
    <recommendedName>
        <fullName evidence="3">Transglutaminase-like domain-containing protein</fullName>
    </recommendedName>
</protein>
<dbReference type="RefSeq" id="WP_275090135.1">
    <property type="nucleotide sequence ID" value="NZ_CP119078.1"/>
</dbReference>
<dbReference type="Proteomes" id="UP001222087">
    <property type="component" value="Chromosome"/>
</dbReference>
<sequence>MPHPFPHLQAEIEKKLKTQQLDVSVSKLLDIANSVIAIINTELKVVSSNYPKMDGEEKKINEALVYYVQSKTDLILNDNNLSPLQRIFDCTKIVKRGEAGNCQHKAMLALCLILDLFIKEKIITECYLPSIELQYCDSKPGHFFLVLDNKVICDPWAQLSYPVGTIGFEHAGVFAHTPIRTFFKIDNNWSCYENFRGKCTTNCVPSYQSLCAYVPKTLYETHCNYWAYWTQQYYTNSTRTNLTFFKEETVGASSSSADLSVSKASNALDDFNY</sequence>
<evidence type="ECO:0008006" key="3">
    <source>
        <dbReference type="Google" id="ProtNLM"/>
    </source>
</evidence>
<keyword evidence="2" id="KW-1185">Reference proteome</keyword>
<evidence type="ECO:0000313" key="2">
    <source>
        <dbReference type="Proteomes" id="UP001222087"/>
    </source>
</evidence>
<proteinExistence type="predicted"/>
<dbReference type="EMBL" id="CP119078">
    <property type="protein sequence ID" value="WED44318.1"/>
    <property type="molecule type" value="Genomic_DNA"/>
</dbReference>
<reference evidence="1 2" key="1">
    <citation type="submission" date="2023-02" db="EMBL/GenBank/DDBJ databases">
        <title>Genome Sequence of L. cardiaca H63T.</title>
        <authorList>
            <person name="Lopez A.E."/>
            <person name="Cianciotto N.P."/>
        </authorList>
    </citation>
    <scope>NUCLEOTIDE SEQUENCE [LARGE SCALE GENOMIC DNA]</scope>
    <source>
        <strain evidence="1 2">H63</strain>
    </source>
</reference>
<dbReference type="NCBIfam" id="NF043043">
    <property type="entry name" value="T4SS_Ceg10"/>
    <property type="match status" value="1"/>
</dbReference>
<accession>A0ABY8AUQ4</accession>
<organism evidence="1 2">
    <name type="scientific">Legionella cardiaca</name>
    <dbReference type="NCBI Taxonomy" id="1071983"/>
    <lineage>
        <taxon>Bacteria</taxon>
        <taxon>Pseudomonadati</taxon>
        <taxon>Pseudomonadota</taxon>
        <taxon>Gammaproteobacteria</taxon>
        <taxon>Legionellales</taxon>
        <taxon>Legionellaceae</taxon>
        <taxon>Legionella</taxon>
    </lineage>
</organism>
<evidence type="ECO:0000313" key="1">
    <source>
        <dbReference type="EMBL" id="WED44318.1"/>
    </source>
</evidence>
<gene>
    <name evidence="1" type="ORF">PXX05_05900</name>
</gene>